<evidence type="ECO:0000256" key="2">
    <source>
        <dbReference type="ARBA" id="ARBA00004651"/>
    </source>
</evidence>
<evidence type="ECO:0000256" key="9">
    <source>
        <dbReference type="ARBA" id="ARBA00022777"/>
    </source>
</evidence>
<keyword evidence="6" id="KW-0808">Transferase</keyword>
<keyword evidence="13 14" id="KW-0472">Membrane</keyword>
<keyword evidence="9 17" id="KW-0418">Kinase</keyword>
<dbReference type="SUPFAM" id="SSF158472">
    <property type="entry name" value="HAMP domain-like"/>
    <property type="match status" value="1"/>
</dbReference>
<dbReference type="EC" id="2.7.13.3" evidence="3"/>
<keyword evidence="10" id="KW-0067">ATP-binding</keyword>
<dbReference type="Proteomes" id="UP001596108">
    <property type="component" value="Unassembled WGS sequence"/>
</dbReference>
<keyword evidence="18" id="KW-1185">Reference proteome</keyword>
<evidence type="ECO:0000259" key="15">
    <source>
        <dbReference type="PROSITE" id="PS50109"/>
    </source>
</evidence>
<feature type="transmembrane region" description="Helical" evidence="14">
    <location>
        <begin position="12"/>
        <end position="34"/>
    </location>
</feature>
<evidence type="ECO:0000313" key="17">
    <source>
        <dbReference type="EMBL" id="MFC5530767.1"/>
    </source>
</evidence>
<gene>
    <name evidence="17" type="ORF">ACFPQ4_15160</name>
</gene>
<dbReference type="GO" id="GO:0016301">
    <property type="term" value="F:kinase activity"/>
    <property type="evidence" value="ECO:0007669"/>
    <property type="project" value="UniProtKB-KW"/>
</dbReference>
<dbReference type="InterPro" id="IPR036097">
    <property type="entry name" value="HisK_dim/P_sf"/>
</dbReference>
<organism evidence="17 18">
    <name type="scientific">Cohnella yongneupensis</name>
    <dbReference type="NCBI Taxonomy" id="425006"/>
    <lineage>
        <taxon>Bacteria</taxon>
        <taxon>Bacillati</taxon>
        <taxon>Bacillota</taxon>
        <taxon>Bacilli</taxon>
        <taxon>Bacillales</taxon>
        <taxon>Paenibacillaceae</taxon>
        <taxon>Cohnella</taxon>
    </lineage>
</organism>
<reference evidence="18" key="1">
    <citation type="journal article" date="2019" name="Int. J. Syst. Evol. Microbiol.">
        <title>The Global Catalogue of Microorganisms (GCM) 10K type strain sequencing project: providing services to taxonomists for standard genome sequencing and annotation.</title>
        <authorList>
            <consortium name="The Broad Institute Genomics Platform"/>
            <consortium name="The Broad Institute Genome Sequencing Center for Infectious Disease"/>
            <person name="Wu L."/>
            <person name="Ma J."/>
        </authorList>
    </citation>
    <scope>NUCLEOTIDE SEQUENCE [LARGE SCALE GENOMIC DNA]</scope>
    <source>
        <strain evidence="18">CGMCC 1.18578</strain>
    </source>
</reference>
<dbReference type="Gene3D" id="6.10.340.10">
    <property type="match status" value="1"/>
</dbReference>
<dbReference type="InterPro" id="IPR050398">
    <property type="entry name" value="HssS/ArlS-like"/>
</dbReference>
<dbReference type="PANTHER" id="PTHR45528:SF1">
    <property type="entry name" value="SENSOR HISTIDINE KINASE CPXA"/>
    <property type="match status" value="1"/>
</dbReference>
<dbReference type="Gene3D" id="1.10.287.130">
    <property type="match status" value="1"/>
</dbReference>
<evidence type="ECO:0000256" key="13">
    <source>
        <dbReference type="ARBA" id="ARBA00023136"/>
    </source>
</evidence>
<evidence type="ECO:0000256" key="6">
    <source>
        <dbReference type="ARBA" id="ARBA00022679"/>
    </source>
</evidence>
<accession>A0ABW0R386</accession>
<keyword evidence="5" id="KW-0597">Phosphoprotein</keyword>
<keyword evidence="4" id="KW-1003">Cell membrane</keyword>
<dbReference type="PRINTS" id="PR00344">
    <property type="entry name" value="BCTRLSENSOR"/>
</dbReference>
<dbReference type="SMART" id="SM00304">
    <property type="entry name" value="HAMP"/>
    <property type="match status" value="1"/>
</dbReference>
<proteinExistence type="predicted"/>
<evidence type="ECO:0000256" key="5">
    <source>
        <dbReference type="ARBA" id="ARBA00022553"/>
    </source>
</evidence>
<dbReference type="Pfam" id="PF00672">
    <property type="entry name" value="HAMP"/>
    <property type="match status" value="1"/>
</dbReference>
<evidence type="ECO:0000256" key="11">
    <source>
        <dbReference type="ARBA" id="ARBA00022989"/>
    </source>
</evidence>
<dbReference type="SMART" id="SM00388">
    <property type="entry name" value="HisKA"/>
    <property type="match status" value="1"/>
</dbReference>
<evidence type="ECO:0000256" key="14">
    <source>
        <dbReference type="SAM" id="Phobius"/>
    </source>
</evidence>
<dbReference type="PROSITE" id="PS50109">
    <property type="entry name" value="HIS_KIN"/>
    <property type="match status" value="1"/>
</dbReference>
<dbReference type="InterPro" id="IPR004358">
    <property type="entry name" value="Sig_transdc_His_kin-like_C"/>
</dbReference>
<comment type="caution">
    <text evidence="17">The sequence shown here is derived from an EMBL/GenBank/DDBJ whole genome shotgun (WGS) entry which is preliminary data.</text>
</comment>
<dbReference type="InterPro" id="IPR005467">
    <property type="entry name" value="His_kinase_dom"/>
</dbReference>
<dbReference type="InterPro" id="IPR003661">
    <property type="entry name" value="HisK_dim/P_dom"/>
</dbReference>
<feature type="transmembrane region" description="Helical" evidence="14">
    <location>
        <begin position="167"/>
        <end position="190"/>
    </location>
</feature>
<keyword evidence="11 14" id="KW-1133">Transmembrane helix</keyword>
<evidence type="ECO:0000256" key="10">
    <source>
        <dbReference type="ARBA" id="ARBA00022840"/>
    </source>
</evidence>
<dbReference type="Pfam" id="PF00512">
    <property type="entry name" value="HisKA"/>
    <property type="match status" value="1"/>
</dbReference>
<feature type="domain" description="HAMP" evidence="16">
    <location>
        <begin position="192"/>
        <end position="244"/>
    </location>
</feature>
<dbReference type="PANTHER" id="PTHR45528">
    <property type="entry name" value="SENSOR HISTIDINE KINASE CPXA"/>
    <property type="match status" value="1"/>
</dbReference>
<dbReference type="SMART" id="SM00387">
    <property type="entry name" value="HATPase_c"/>
    <property type="match status" value="1"/>
</dbReference>
<evidence type="ECO:0000256" key="1">
    <source>
        <dbReference type="ARBA" id="ARBA00000085"/>
    </source>
</evidence>
<evidence type="ECO:0000313" key="18">
    <source>
        <dbReference type="Proteomes" id="UP001596108"/>
    </source>
</evidence>
<evidence type="ECO:0000256" key="7">
    <source>
        <dbReference type="ARBA" id="ARBA00022692"/>
    </source>
</evidence>
<dbReference type="InterPro" id="IPR003594">
    <property type="entry name" value="HATPase_dom"/>
</dbReference>
<dbReference type="SUPFAM" id="SSF55874">
    <property type="entry name" value="ATPase domain of HSP90 chaperone/DNA topoisomerase II/histidine kinase"/>
    <property type="match status" value="1"/>
</dbReference>
<keyword evidence="8" id="KW-0547">Nucleotide-binding</keyword>
<dbReference type="CDD" id="cd06225">
    <property type="entry name" value="HAMP"/>
    <property type="match status" value="1"/>
</dbReference>
<sequence>MSIKRRLRLSYIAMTVVPIILVALIAATLGSALFKPADEAGNNRWMPAFWAKSNDRAEAVGGIKFMAEAEPDRFADDAFLKEADTRLNQVDAGLVIMRGDAITFASPMANKISDLRSRLLEGKTNARWSGWDRYTVDKLELKFSDNSTGTAYVLSDRSEMFRSARSFFPLLILSLLVVIGLTNGILTYLVSRSFIKPLYALKFAAEQIKEGNLEHKVVLSRKDEIGELSAAFEDMRVRLNESIRLQLQYEDNRKELISNISHDLKTPITGIQACVEGLRDGIANTEAMKDKYIGMISKKSEEMNRLIDELLLFSKLDLKREPFQLERVDLGAYLRDCVDELRYDPRMDGVALTYSGVLEDQPAPVMVDREKLHRVIMNIVDNSLKYMDKEPREISVRLSVDRTEAKVSIQDNGPGIDNAALPHIFERFYRADPSRQSATGGSGLGLAIVKQIIEGQGGTVSAESLAGQGVNITFALPILTDGGERP</sequence>
<dbReference type="Pfam" id="PF02518">
    <property type="entry name" value="HATPase_c"/>
    <property type="match status" value="1"/>
</dbReference>
<dbReference type="CDD" id="cd00075">
    <property type="entry name" value="HATPase"/>
    <property type="match status" value="1"/>
</dbReference>
<feature type="domain" description="Histidine kinase" evidence="15">
    <location>
        <begin position="259"/>
        <end position="480"/>
    </location>
</feature>
<name>A0ABW0R386_9BACL</name>
<dbReference type="RefSeq" id="WP_378112710.1">
    <property type="nucleotide sequence ID" value="NZ_JBHSNC010000047.1"/>
</dbReference>
<dbReference type="PROSITE" id="PS50885">
    <property type="entry name" value="HAMP"/>
    <property type="match status" value="1"/>
</dbReference>
<dbReference type="InterPro" id="IPR003660">
    <property type="entry name" value="HAMP_dom"/>
</dbReference>
<evidence type="ECO:0000256" key="8">
    <source>
        <dbReference type="ARBA" id="ARBA00022741"/>
    </source>
</evidence>
<dbReference type="EMBL" id="JBHSNC010000047">
    <property type="protein sequence ID" value="MFC5530767.1"/>
    <property type="molecule type" value="Genomic_DNA"/>
</dbReference>
<evidence type="ECO:0000256" key="4">
    <source>
        <dbReference type="ARBA" id="ARBA00022475"/>
    </source>
</evidence>
<dbReference type="CDD" id="cd00082">
    <property type="entry name" value="HisKA"/>
    <property type="match status" value="1"/>
</dbReference>
<evidence type="ECO:0000256" key="3">
    <source>
        <dbReference type="ARBA" id="ARBA00012438"/>
    </source>
</evidence>
<evidence type="ECO:0000259" key="16">
    <source>
        <dbReference type="PROSITE" id="PS50885"/>
    </source>
</evidence>
<dbReference type="InterPro" id="IPR036890">
    <property type="entry name" value="HATPase_C_sf"/>
</dbReference>
<protein>
    <recommendedName>
        <fullName evidence="3">histidine kinase</fullName>
        <ecNumber evidence="3">2.7.13.3</ecNumber>
    </recommendedName>
</protein>
<evidence type="ECO:0000256" key="12">
    <source>
        <dbReference type="ARBA" id="ARBA00023012"/>
    </source>
</evidence>
<dbReference type="SUPFAM" id="SSF47384">
    <property type="entry name" value="Homodimeric domain of signal transducing histidine kinase"/>
    <property type="match status" value="1"/>
</dbReference>
<comment type="subcellular location">
    <subcellularLocation>
        <location evidence="2">Cell membrane</location>
        <topology evidence="2">Multi-pass membrane protein</topology>
    </subcellularLocation>
</comment>
<keyword evidence="7 14" id="KW-0812">Transmembrane</keyword>
<comment type="catalytic activity">
    <reaction evidence="1">
        <text>ATP + protein L-histidine = ADP + protein N-phospho-L-histidine.</text>
        <dbReference type="EC" id="2.7.13.3"/>
    </reaction>
</comment>
<dbReference type="Gene3D" id="3.30.565.10">
    <property type="entry name" value="Histidine kinase-like ATPase, C-terminal domain"/>
    <property type="match status" value="1"/>
</dbReference>
<keyword evidence="12" id="KW-0902">Two-component regulatory system</keyword>